<dbReference type="InParanoid" id="A2E1P6"/>
<dbReference type="AlphaFoldDB" id="A2E1P6"/>
<evidence type="ECO:0000256" key="1">
    <source>
        <dbReference type="SAM" id="Phobius"/>
    </source>
</evidence>
<gene>
    <name evidence="2" type="ORF">TVAG_424060</name>
</gene>
<proteinExistence type="predicted"/>
<evidence type="ECO:0008006" key="4">
    <source>
        <dbReference type="Google" id="ProtNLM"/>
    </source>
</evidence>
<keyword evidence="1" id="KW-0812">Transmembrane</keyword>
<dbReference type="KEGG" id="tva:4771350"/>
<dbReference type="EMBL" id="DS113286">
    <property type="protein sequence ID" value="EAY13375.1"/>
    <property type="molecule type" value="Genomic_DNA"/>
</dbReference>
<feature type="transmembrane region" description="Helical" evidence="1">
    <location>
        <begin position="185"/>
        <end position="209"/>
    </location>
</feature>
<keyword evidence="3" id="KW-1185">Reference proteome</keyword>
<accession>A2E1P6</accession>
<dbReference type="RefSeq" id="XP_001325598.1">
    <property type="nucleotide sequence ID" value="XM_001325563.1"/>
</dbReference>
<evidence type="ECO:0000313" key="2">
    <source>
        <dbReference type="EMBL" id="EAY13375.1"/>
    </source>
</evidence>
<feature type="transmembrane region" description="Helical" evidence="1">
    <location>
        <begin position="221"/>
        <end position="242"/>
    </location>
</feature>
<evidence type="ECO:0000313" key="3">
    <source>
        <dbReference type="Proteomes" id="UP000001542"/>
    </source>
</evidence>
<protein>
    <recommendedName>
        <fullName evidence="4">Mannosyltransferase</fullName>
    </recommendedName>
</protein>
<feature type="transmembrane region" description="Helical" evidence="1">
    <location>
        <begin position="342"/>
        <end position="362"/>
    </location>
</feature>
<feature type="transmembrane region" description="Helical" evidence="1">
    <location>
        <begin position="309"/>
        <end position="330"/>
    </location>
</feature>
<reference evidence="2" key="1">
    <citation type="submission" date="2006-10" db="EMBL/GenBank/DDBJ databases">
        <authorList>
            <person name="Amadeo P."/>
            <person name="Zhao Q."/>
            <person name="Wortman J."/>
            <person name="Fraser-Liggett C."/>
            <person name="Carlton J."/>
        </authorList>
    </citation>
    <scope>NUCLEOTIDE SEQUENCE</scope>
    <source>
        <strain evidence="2">G3</strain>
    </source>
</reference>
<dbReference type="VEuPathDB" id="TrichDB:TVAGG3_0304110"/>
<feature type="transmembrane region" description="Helical" evidence="1">
    <location>
        <begin position="77"/>
        <end position="96"/>
    </location>
</feature>
<dbReference type="Proteomes" id="UP000001542">
    <property type="component" value="Unassembled WGS sequence"/>
</dbReference>
<organism evidence="2 3">
    <name type="scientific">Trichomonas vaginalis (strain ATCC PRA-98 / G3)</name>
    <dbReference type="NCBI Taxonomy" id="412133"/>
    <lineage>
        <taxon>Eukaryota</taxon>
        <taxon>Metamonada</taxon>
        <taxon>Parabasalia</taxon>
        <taxon>Trichomonadida</taxon>
        <taxon>Trichomonadidae</taxon>
        <taxon>Trichomonas</taxon>
    </lineage>
</organism>
<sequence length="480" mass="54507">MTRHYLASFVFYPNTVPSLPSTLMDEEISVINSILHGCNHIRFSIFLKDPQLINAKYSGSAFPMLFTAFLMSLDVDYDVATCLLSYINILATAILLNQFMQFSTHAPVLGCLLFFFNSGIAIIRPILFKYPANSDYITNVGREVPLPWYQTLFYFMTYSKDAMFSIPIALLVLDITTNRRKEHPYRYYLAGLMSAFVPNPAVSITLFIINSAFADNFKKVMPFAGLLAIKLIGVPIKSFPIWREQQMQGHFCSQITSLFEDYGLLSIVFIFSLLHYTSLSLIHRDFTFAAAWVYTFFIRVGNDVTNNVLAQQACILPLLCGILSDWYHSVTNSYYTSILRKSLFKIYIVSFILGGIICGIRISSCHIDAYDLYSLDASKWIRTQLSAHELVLTEPNMFNPVSLAGRQIICGNYTSVWKRGGNITNVVPILREAESGGWISLAEKLKVHWVVIPSTTKYSTEGLEVFSENSHWRLLLNKYS</sequence>
<dbReference type="VEuPathDB" id="TrichDB:TVAG_424060"/>
<feature type="transmembrane region" description="Helical" evidence="1">
    <location>
        <begin position="108"/>
        <end position="128"/>
    </location>
</feature>
<feature type="transmembrane region" description="Helical" evidence="1">
    <location>
        <begin position="148"/>
        <end position="173"/>
    </location>
</feature>
<name>A2E1P6_TRIV3</name>
<reference evidence="2" key="2">
    <citation type="journal article" date="2007" name="Science">
        <title>Draft genome sequence of the sexually transmitted pathogen Trichomonas vaginalis.</title>
        <authorList>
            <person name="Carlton J.M."/>
            <person name="Hirt R.P."/>
            <person name="Silva J.C."/>
            <person name="Delcher A.L."/>
            <person name="Schatz M."/>
            <person name="Zhao Q."/>
            <person name="Wortman J.R."/>
            <person name="Bidwell S.L."/>
            <person name="Alsmark U.C.M."/>
            <person name="Besteiro S."/>
            <person name="Sicheritz-Ponten T."/>
            <person name="Noel C.J."/>
            <person name="Dacks J.B."/>
            <person name="Foster P.G."/>
            <person name="Simillion C."/>
            <person name="Van de Peer Y."/>
            <person name="Miranda-Saavedra D."/>
            <person name="Barton G.J."/>
            <person name="Westrop G.D."/>
            <person name="Mueller S."/>
            <person name="Dessi D."/>
            <person name="Fiori P.L."/>
            <person name="Ren Q."/>
            <person name="Paulsen I."/>
            <person name="Zhang H."/>
            <person name="Bastida-Corcuera F.D."/>
            <person name="Simoes-Barbosa A."/>
            <person name="Brown M.T."/>
            <person name="Hayes R.D."/>
            <person name="Mukherjee M."/>
            <person name="Okumura C.Y."/>
            <person name="Schneider R."/>
            <person name="Smith A.J."/>
            <person name="Vanacova S."/>
            <person name="Villalvazo M."/>
            <person name="Haas B.J."/>
            <person name="Pertea M."/>
            <person name="Feldblyum T.V."/>
            <person name="Utterback T.R."/>
            <person name="Shu C.L."/>
            <person name="Osoegawa K."/>
            <person name="de Jong P.J."/>
            <person name="Hrdy I."/>
            <person name="Horvathova L."/>
            <person name="Zubacova Z."/>
            <person name="Dolezal P."/>
            <person name="Malik S.B."/>
            <person name="Logsdon J.M. Jr."/>
            <person name="Henze K."/>
            <person name="Gupta A."/>
            <person name="Wang C.C."/>
            <person name="Dunne R.L."/>
            <person name="Upcroft J.A."/>
            <person name="Upcroft P."/>
            <person name="White O."/>
            <person name="Salzberg S.L."/>
            <person name="Tang P."/>
            <person name="Chiu C.-H."/>
            <person name="Lee Y.-S."/>
            <person name="Embley T.M."/>
            <person name="Coombs G.H."/>
            <person name="Mottram J.C."/>
            <person name="Tachezy J."/>
            <person name="Fraser-Liggett C.M."/>
            <person name="Johnson P.J."/>
        </authorList>
    </citation>
    <scope>NUCLEOTIDE SEQUENCE [LARGE SCALE GENOMIC DNA]</scope>
    <source>
        <strain evidence="2">G3</strain>
    </source>
</reference>
<keyword evidence="1" id="KW-1133">Transmembrane helix</keyword>
<feature type="transmembrane region" description="Helical" evidence="1">
    <location>
        <begin position="262"/>
        <end position="282"/>
    </location>
</feature>
<keyword evidence="1" id="KW-0472">Membrane</keyword>